<gene>
    <name evidence="2" type="ORF">NHG85_08075</name>
</gene>
<dbReference type="EMBL" id="JAMYXC010000123">
    <property type="protein sequence ID" value="MCP1168483.1"/>
    <property type="molecule type" value="Genomic_DNA"/>
</dbReference>
<organism evidence="2 3">
    <name type="scientific">Limimaricola litoreus</name>
    <dbReference type="NCBI Taxonomy" id="2955316"/>
    <lineage>
        <taxon>Bacteria</taxon>
        <taxon>Pseudomonadati</taxon>
        <taxon>Pseudomonadota</taxon>
        <taxon>Alphaproteobacteria</taxon>
        <taxon>Rhodobacterales</taxon>
        <taxon>Paracoccaceae</taxon>
        <taxon>Limimaricola</taxon>
    </lineage>
</organism>
<feature type="compositionally biased region" description="Polar residues" evidence="1">
    <location>
        <begin position="242"/>
        <end position="252"/>
    </location>
</feature>
<reference evidence="2" key="1">
    <citation type="submission" date="2022-06" db="EMBL/GenBank/DDBJ databases">
        <title>Limimaricola sediminis sp. nov., isolated from an intertidal sediment.</title>
        <authorList>
            <person name="Shao X."/>
        </authorList>
    </citation>
    <scope>NUCLEOTIDE SEQUENCE</scope>
    <source>
        <strain evidence="2">ASW11-118</strain>
    </source>
</reference>
<comment type="caution">
    <text evidence="2">The sequence shown here is derived from an EMBL/GenBank/DDBJ whole genome shotgun (WGS) entry which is preliminary data.</text>
</comment>
<sequence length="292" mass="33010">MAANIPNPTNRREYRYNRFFQIVDQVVQEIQDHRWADTGKPKRRLKGDHFQVLQMSVETLIRDSVPVVYQQKRKGEASIHLNGSWYSSPASPADLTYSIHVQRAYRGMLEMGYLEQTKKGVFDRQGRNDGSTRNRLTRYQATDRLMEKFTPDEREVLPVIVPPQKPHAPIRIRVQAEDGRREDFPAPESGEVLLMHWHLKRINRVLASRWYDLHIPDAELAVLQSRLADDPDGESLSRWTGGPSTVSLTTRASPPAAGSTVAGGKTCRRSTGDTCSSTASGWSRSTTPTSTP</sequence>
<dbReference type="Proteomes" id="UP001139477">
    <property type="component" value="Unassembled WGS sequence"/>
</dbReference>
<proteinExistence type="predicted"/>
<evidence type="ECO:0000313" key="2">
    <source>
        <dbReference type="EMBL" id="MCP1168483.1"/>
    </source>
</evidence>
<protein>
    <submittedName>
        <fullName evidence="2">Uncharacterized protein</fullName>
    </submittedName>
</protein>
<name>A0A9X2FWL6_9RHOB</name>
<keyword evidence="3" id="KW-1185">Reference proteome</keyword>
<evidence type="ECO:0000313" key="3">
    <source>
        <dbReference type="Proteomes" id="UP001139477"/>
    </source>
</evidence>
<dbReference type="RefSeq" id="WP_253331390.1">
    <property type="nucleotide sequence ID" value="NZ_JAMYXC010000123.1"/>
</dbReference>
<accession>A0A9X2FWL6</accession>
<evidence type="ECO:0000256" key="1">
    <source>
        <dbReference type="SAM" id="MobiDB-lite"/>
    </source>
</evidence>
<feature type="compositionally biased region" description="Polar residues" evidence="1">
    <location>
        <begin position="272"/>
        <end position="292"/>
    </location>
</feature>
<feature type="region of interest" description="Disordered" evidence="1">
    <location>
        <begin position="230"/>
        <end position="292"/>
    </location>
</feature>
<dbReference type="AlphaFoldDB" id="A0A9X2FWL6"/>